<comment type="caution">
    <text evidence="2">The sequence shown here is derived from an EMBL/GenBank/DDBJ whole genome shotgun (WGS) entry which is preliminary data.</text>
</comment>
<keyword evidence="3" id="KW-1185">Reference proteome</keyword>
<dbReference type="Gene3D" id="1.20.58.60">
    <property type="match status" value="1"/>
</dbReference>
<proteinExistence type="predicted"/>
<dbReference type="PANTHER" id="PTHR11915">
    <property type="entry name" value="SPECTRIN/FILAMIN RELATED CYTOSKELETAL PROTEIN"/>
    <property type="match status" value="1"/>
</dbReference>
<protein>
    <recommendedName>
        <fullName evidence="4">Dystrophin</fullName>
    </recommendedName>
</protein>
<evidence type="ECO:0008006" key="4">
    <source>
        <dbReference type="Google" id="ProtNLM"/>
    </source>
</evidence>
<dbReference type="AlphaFoldDB" id="A0AAD9L348"/>
<dbReference type="InterPro" id="IPR018159">
    <property type="entry name" value="Spectrin/alpha-actinin"/>
</dbReference>
<sequence length="169" mass="19405">MMYVMCYFQVLPHSDIRMEEAMEDTASASVASMDEDDSERVIHQSTASLASVDIQTYHESLEHVLTWMLEAEEMLQTQGDIADDVQVVKQQFHDHEEFMMQLTQHQGQVGNVLQEGNQLILEGKQSPEVETEVHVQIGLLNNRWEELRVKAMDRQSRSVSAGRVHVYKT</sequence>
<dbReference type="InterPro" id="IPR002017">
    <property type="entry name" value="Spectrin_repeat"/>
</dbReference>
<dbReference type="SMART" id="SM00150">
    <property type="entry name" value="SPEC"/>
    <property type="match status" value="1"/>
</dbReference>
<dbReference type="CDD" id="cd00176">
    <property type="entry name" value="SPEC"/>
    <property type="match status" value="1"/>
</dbReference>
<accession>A0AAD9L348</accession>
<dbReference type="EMBL" id="JAODUO010000385">
    <property type="protein sequence ID" value="KAK2181695.1"/>
    <property type="molecule type" value="Genomic_DNA"/>
</dbReference>
<dbReference type="Proteomes" id="UP001209878">
    <property type="component" value="Unassembled WGS sequence"/>
</dbReference>
<evidence type="ECO:0000256" key="1">
    <source>
        <dbReference type="ARBA" id="ARBA00022737"/>
    </source>
</evidence>
<keyword evidence="1" id="KW-0677">Repeat</keyword>
<dbReference type="FunFam" id="1.20.58.60:FF:000075">
    <property type="entry name" value="utrophin isoform X1"/>
    <property type="match status" value="1"/>
</dbReference>
<name>A0AAD9L348_RIDPI</name>
<reference evidence="2" key="1">
    <citation type="journal article" date="2023" name="Mol. Biol. Evol.">
        <title>Third-Generation Sequencing Reveals the Adaptive Role of the Epigenome in Three Deep-Sea Polychaetes.</title>
        <authorList>
            <person name="Perez M."/>
            <person name="Aroh O."/>
            <person name="Sun Y."/>
            <person name="Lan Y."/>
            <person name="Juniper S.K."/>
            <person name="Young C.R."/>
            <person name="Angers B."/>
            <person name="Qian P.Y."/>
        </authorList>
    </citation>
    <scope>NUCLEOTIDE SEQUENCE</scope>
    <source>
        <strain evidence="2">R07B-5</strain>
    </source>
</reference>
<evidence type="ECO:0000313" key="3">
    <source>
        <dbReference type="Proteomes" id="UP001209878"/>
    </source>
</evidence>
<dbReference type="Pfam" id="PF00435">
    <property type="entry name" value="Spectrin"/>
    <property type="match status" value="1"/>
</dbReference>
<evidence type="ECO:0000313" key="2">
    <source>
        <dbReference type="EMBL" id="KAK2181695.1"/>
    </source>
</evidence>
<dbReference type="SUPFAM" id="SSF46966">
    <property type="entry name" value="Spectrin repeat"/>
    <property type="match status" value="1"/>
</dbReference>
<organism evidence="2 3">
    <name type="scientific">Ridgeia piscesae</name>
    <name type="common">Tubeworm</name>
    <dbReference type="NCBI Taxonomy" id="27915"/>
    <lineage>
        <taxon>Eukaryota</taxon>
        <taxon>Metazoa</taxon>
        <taxon>Spiralia</taxon>
        <taxon>Lophotrochozoa</taxon>
        <taxon>Annelida</taxon>
        <taxon>Polychaeta</taxon>
        <taxon>Sedentaria</taxon>
        <taxon>Canalipalpata</taxon>
        <taxon>Sabellida</taxon>
        <taxon>Siboglinidae</taxon>
        <taxon>Ridgeia</taxon>
    </lineage>
</organism>
<gene>
    <name evidence="2" type="ORF">NP493_384g04005</name>
</gene>